<reference evidence="2 3" key="1">
    <citation type="journal article" date="2018" name="Microbes Environ.">
        <title>Comparative Genomic Insights into Endofungal Lifestyles of Two Bacterial Endosymbionts, Mycoavidus cysteinexigens and Burkholderia rhizoxinica.</title>
        <authorList>
            <person name="Sharmin D."/>
            <person name="Guo Y."/>
            <person name="Nishizawa T."/>
            <person name="Ohshima S."/>
            <person name="Sato Y."/>
            <person name="Takashima Y."/>
            <person name="Narisawa K."/>
            <person name="Ohta H."/>
        </authorList>
    </citation>
    <scope>NUCLEOTIDE SEQUENCE [LARGE SCALE GENOMIC DNA]</scope>
    <source>
        <strain evidence="2 3">B1-EB</strain>
    </source>
</reference>
<dbReference type="Gene3D" id="3.40.50.150">
    <property type="entry name" value="Vaccinia Virus protein VP39"/>
    <property type="match status" value="1"/>
</dbReference>
<keyword evidence="1" id="KW-0949">S-adenosyl-L-methionine</keyword>
<feature type="binding site" evidence="1">
    <location>
        <position position="100"/>
    </location>
    <ligand>
        <name>S-adenosyl-L-methionine</name>
        <dbReference type="ChEBI" id="CHEBI:59789"/>
    </ligand>
</feature>
<sequence>MLSYRHAFHAGNHADVLKHSIIVHILRHLAQKEKAFWYLDTHAGAGVYELLGAYASQTAEYETGIARLWTQSALPPLLADYIAQVRALNDTEALRFYPGSPWLAWHLTRNQDRLRLFELHPTEIKILRDNFAQLESDGKARTLLHAGDGFSGLKGLLPPPPRRAVVLLDPSYEDKQDYQRVLDTLQQSLQRFATGTYAVWYPQVQRLEAQRFAKQLKHISEKNWLHAALQTCAPPRDGYGLYGSGMFILNPPYSLADNLRTALPYLVQTLGQDSAATFTLEQHTL</sequence>
<gene>
    <name evidence="1" type="primary">rlmJ</name>
    <name evidence="2" type="ORF">MCB1EB_0505</name>
</gene>
<dbReference type="InterPro" id="IPR007473">
    <property type="entry name" value="RlmJ"/>
</dbReference>
<feature type="binding site" evidence="1">
    <location>
        <position position="42"/>
    </location>
    <ligand>
        <name>S-adenosyl-L-methionine</name>
        <dbReference type="ChEBI" id="CHEBI:59789"/>
    </ligand>
</feature>
<feature type="binding site" evidence="1">
    <location>
        <begin position="148"/>
        <end position="149"/>
    </location>
    <ligand>
        <name>S-adenosyl-L-methionine</name>
        <dbReference type="ChEBI" id="CHEBI:59789"/>
    </ligand>
</feature>
<dbReference type="GO" id="GO:0070475">
    <property type="term" value="P:rRNA base methylation"/>
    <property type="evidence" value="ECO:0007669"/>
    <property type="project" value="UniProtKB-UniRule"/>
</dbReference>
<dbReference type="InterPro" id="IPR029063">
    <property type="entry name" value="SAM-dependent_MTases_sf"/>
</dbReference>
<dbReference type="Pfam" id="PF04378">
    <property type="entry name" value="RsmJ"/>
    <property type="match status" value="1"/>
</dbReference>
<feature type="active site" description="Proton acceptor" evidence="1">
    <location>
        <position position="169"/>
    </location>
</feature>
<dbReference type="GO" id="GO:0005829">
    <property type="term" value="C:cytosol"/>
    <property type="evidence" value="ECO:0007669"/>
    <property type="project" value="TreeGrafter"/>
</dbReference>
<keyword evidence="1" id="KW-0808">Transferase</keyword>
<proteinExistence type="inferred from homology"/>
<dbReference type="Proteomes" id="UP000282597">
    <property type="component" value="Chromosome"/>
</dbReference>
<dbReference type="PANTHER" id="PTHR37426:SF1">
    <property type="entry name" value="RIBOSOMAL RNA LARGE SUBUNIT METHYLTRANSFERASE J"/>
    <property type="match status" value="1"/>
</dbReference>
<dbReference type="KEGG" id="mcys:MCB1EB_0505"/>
<evidence type="ECO:0000313" key="3">
    <source>
        <dbReference type="Proteomes" id="UP000282597"/>
    </source>
</evidence>
<dbReference type="GO" id="GO:0036307">
    <property type="term" value="F:23S rRNA (adenine(2030)-N(6))-methyltransferase activity"/>
    <property type="evidence" value="ECO:0007669"/>
    <property type="project" value="UniProtKB-UniRule"/>
</dbReference>
<keyword evidence="1" id="KW-0698">rRNA processing</keyword>
<evidence type="ECO:0000256" key="1">
    <source>
        <dbReference type="HAMAP-Rule" id="MF_00934"/>
    </source>
</evidence>
<feature type="site" description="Interaction with substrate rRNA" evidence="1">
    <location>
        <position position="4"/>
    </location>
</feature>
<dbReference type="EMBL" id="AP018150">
    <property type="protein sequence ID" value="BBE08666.1"/>
    <property type="molecule type" value="Genomic_DNA"/>
</dbReference>
<dbReference type="PANTHER" id="PTHR37426">
    <property type="entry name" value="RIBOSOMAL RNA LARGE SUBUNIT METHYLTRANSFERASE J"/>
    <property type="match status" value="1"/>
</dbReference>
<accession>A0A2Z6ETC7</accession>
<dbReference type="SUPFAM" id="SSF53335">
    <property type="entry name" value="S-adenosyl-L-methionine-dependent methyltransferases"/>
    <property type="match status" value="1"/>
</dbReference>
<comment type="subunit">
    <text evidence="1">Monomer.</text>
</comment>
<feature type="binding site" evidence="1">
    <location>
        <position position="19"/>
    </location>
    <ligand>
        <name>S-adenosyl-L-methionine</name>
        <dbReference type="ChEBI" id="CHEBI:59789"/>
    </ligand>
</feature>
<protein>
    <recommendedName>
        <fullName evidence="1">Ribosomal RNA large subunit methyltransferase J</fullName>
        <ecNumber evidence="1">2.1.1.266</ecNumber>
    </recommendedName>
    <alternativeName>
        <fullName evidence="1">23S rRNA (adenine(2030)-N6)-methyltransferase</fullName>
    </alternativeName>
    <alternativeName>
        <fullName evidence="1">23S rRNA m6A2030 methyltransferase</fullName>
    </alternativeName>
</protein>
<dbReference type="RefSeq" id="WP_045363141.1">
    <property type="nucleotide sequence ID" value="NZ_AP018150.1"/>
</dbReference>
<dbReference type="HAMAP" id="MF_00934">
    <property type="entry name" value="23SrRNA_methyltr_J"/>
    <property type="match status" value="1"/>
</dbReference>
<feature type="binding site" evidence="1">
    <location>
        <position position="169"/>
    </location>
    <ligand>
        <name>S-adenosyl-L-methionine</name>
        <dbReference type="ChEBI" id="CHEBI:59789"/>
    </ligand>
</feature>
<keyword evidence="1" id="KW-0489">Methyltransferase</keyword>
<evidence type="ECO:0000313" key="2">
    <source>
        <dbReference type="EMBL" id="BBE08666.1"/>
    </source>
</evidence>
<name>A0A2Z6ETC7_9BURK</name>
<comment type="similarity">
    <text evidence="1">Belongs to the RlmJ family.</text>
</comment>
<organism evidence="2 3">
    <name type="scientific">Mycoavidus cysteinexigens</name>
    <dbReference type="NCBI Taxonomy" id="1553431"/>
    <lineage>
        <taxon>Bacteria</taxon>
        <taxon>Pseudomonadati</taxon>
        <taxon>Pseudomonadota</taxon>
        <taxon>Betaproteobacteria</taxon>
        <taxon>Burkholderiales</taxon>
        <taxon>Burkholderiaceae</taxon>
        <taxon>Mycoavidus</taxon>
    </lineage>
</organism>
<dbReference type="AlphaFoldDB" id="A0A2Z6ETC7"/>
<comment type="function">
    <text evidence="1">Specifically methylates the adenine in position 2030 of 23S rRNA.</text>
</comment>
<dbReference type="EC" id="2.1.1.266" evidence="1"/>
<keyword evidence="3" id="KW-1185">Reference proteome</keyword>
<dbReference type="GO" id="GO:0003723">
    <property type="term" value="F:RNA binding"/>
    <property type="evidence" value="ECO:0007669"/>
    <property type="project" value="UniProtKB-UniRule"/>
</dbReference>
<comment type="catalytic activity">
    <reaction evidence="1">
        <text>adenosine(2030) in 23S rRNA + S-adenosyl-L-methionine = N(6)-methyladenosine(2030) in 23S rRNA + S-adenosyl-L-homocysteine + H(+)</text>
        <dbReference type="Rhea" id="RHEA:43736"/>
        <dbReference type="Rhea" id="RHEA-COMP:10668"/>
        <dbReference type="Rhea" id="RHEA-COMP:10669"/>
        <dbReference type="ChEBI" id="CHEBI:15378"/>
        <dbReference type="ChEBI" id="CHEBI:57856"/>
        <dbReference type="ChEBI" id="CHEBI:59789"/>
        <dbReference type="ChEBI" id="CHEBI:74411"/>
        <dbReference type="ChEBI" id="CHEBI:74449"/>
        <dbReference type="EC" id="2.1.1.266"/>
    </reaction>
</comment>
<feature type="binding site" evidence="1">
    <location>
        <position position="118"/>
    </location>
    <ligand>
        <name>S-adenosyl-L-methionine</name>
        <dbReference type="ChEBI" id="CHEBI:59789"/>
    </ligand>
</feature>
<keyword evidence="1" id="KW-0694">RNA-binding</keyword>